<dbReference type="Pfam" id="PF14893">
    <property type="entry name" value="PNMA"/>
    <property type="match status" value="1"/>
</dbReference>
<evidence type="ECO:0000313" key="2">
    <source>
        <dbReference type="Ensembl" id="ENSPSIP00000011075.1"/>
    </source>
</evidence>
<reference evidence="2" key="4">
    <citation type="submission" date="2025-09" db="UniProtKB">
        <authorList>
            <consortium name="Ensembl"/>
        </authorList>
    </citation>
    <scope>IDENTIFICATION</scope>
</reference>
<feature type="domain" description="Paraneoplastic antigen Ma-like C-terminal" evidence="1">
    <location>
        <begin position="163"/>
        <end position="296"/>
    </location>
</feature>
<dbReference type="PANTHER" id="PTHR23095">
    <property type="entry name" value="PARANEOPLASTIC ANTIGEN"/>
    <property type="match status" value="1"/>
</dbReference>
<dbReference type="EMBL" id="AGCU01050656">
    <property type="status" value="NOT_ANNOTATED_CDS"/>
    <property type="molecule type" value="Genomic_DNA"/>
</dbReference>
<dbReference type="OMA" id="RESAWCK"/>
<dbReference type="GeneTree" id="ENSGT01030000234522"/>
<sequence>MEALKLLSWCSDVGVPPSRALILGKVPIDTEHAIIYQALGTVKIFGKTTIYGRRGDSNTQTVSVLVRAAADLDPQCVPPEAGIVGNVPEEETTEAVSSDFEAKLNVFLQKEGKSVEDVRTIVTPASMPSAVTNEGLIAALGKMMERYTPPSYERVGYRKLRFFSGIQPTPVGEDDFESWMDQAVQMMEEQCSDTMKRQRLGESLRGPASDVIRSLRTSKPSAGAMEYLHALDDIYGTTESEEDLYLRFRTTYQEEGEKLSQYVCRLEKLLHKVLVKKGILASRLDQVRMEQILKGA</sequence>
<reference evidence="2" key="3">
    <citation type="submission" date="2025-08" db="UniProtKB">
        <authorList>
            <consortium name="Ensembl"/>
        </authorList>
    </citation>
    <scope>IDENTIFICATION</scope>
</reference>
<dbReference type="Ensembl" id="ENSPSIT00000011131.1">
    <property type="protein sequence ID" value="ENSPSIP00000011075.1"/>
    <property type="gene ID" value="ENSPSIG00000010018.1"/>
</dbReference>
<dbReference type="PANTHER" id="PTHR23095:SF17">
    <property type="entry name" value="PARANEOPLASTIC ANTIGEN MA1"/>
    <property type="match status" value="1"/>
</dbReference>
<dbReference type="InterPro" id="IPR026523">
    <property type="entry name" value="PNMA"/>
</dbReference>
<dbReference type="Proteomes" id="UP000007267">
    <property type="component" value="Unassembled WGS sequence"/>
</dbReference>
<keyword evidence="3" id="KW-1185">Reference proteome</keyword>
<dbReference type="eggNOG" id="ENOG502SPHT">
    <property type="taxonomic scope" value="Eukaryota"/>
</dbReference>
<accession>K7FSR5</accession>
<name>K7FSR5_PELSI</name>
<dbReference type="InterPro" id="IPR048270">
    <property type="entry name" value="PNMA_C"/>
</dbReference>
<reference evidence="3" key="2">
    <citation type="journal article" date="2013" name="Nat. Genet.">
        <title>The draft genomes of soft-shell turtle and green sea turtle yield insights into the development and evolution of the turtle-specific body plan.</title>
        <authorList>
            <person name="Wang Z."/>
            <person name="Pascual-Anaya J."/>
            <person name="Zadissa A."/>
            <person name="Li W."/>
            <person name="Niimura Y."/>
            <person name="Huang Z."/>
            <person name="Li C."/>
            <person name="White S."/>
            <person name="Xiong Z."/>
            <person name="Fang D."/>
            <person name="Wang B."/>
            <person name="Ming Y."/>
            <person name="Chen Y."/>
            <person name="Zheng Y."/>
            <person name="Kuraku S."/>
            <person name="Pignatelli M."/>
            <person name="Herrero J."/>
            <person name="Beal K."/>
            <person name="Nozawa M."/>
            <person name="Li Q."/>
            <person name="Wang J."/>
            <person name="Zhang H."/>
            <person name="Yu L."/>
            <person name="Shigenobu S."/>
            <person name="Wang J."/>
            <person name="Liu J."/>
            <person name="Flicek P."/>
            <person name="Searle S."/>
            <person name="Wang J."/>
            <person name="Kuratani S."/>
            <person name="Yin Y."/>
            <person name="Aken B."/>
            <person name="Zhang G."/>
            <person name="Irie N."/>
        </authorList>
    </citation>
    <scope>NUCLEOTIDE SEQUENCE [LARGE SCALE GENOMIC DNA]</scope>
    <source>
        <strain evidence="3">Daiwa-1</strain>
    </source>
</reference>
<organism evidence="2 3">
    <name type="scientific">Pelodiscus sinensis</name>
    <name type="common">Chinese softshell turtle</name>
    <name type="synonym">Trionyx sinensis</name>
    <dbReference type="NCBI Taxonomy" id="13735"/>
    <lineage>
        <taxon>Eukaryota</taxon>
        <taxon>Metazoa</taxon>
        <taxon>Chordata</taxon>
        <taxon>Craniata</taxon>
        <taxon>Vertebrata</taxon>
        <taxon>Euteleostomi</taxon>
        <taxon>Archelosauria</taxon>
        <taxon>Testudinata</taxon>
        <taxon>Testudines</taxon>
        <taxon>Cryptodira</taxon>
        <taxon>Trionychia</taxon>
        <taxon>Trionychidae</taxon>
        <taxon>Pelodiscus</taxon>
    </lineage>
</organism>
<proteinExistence type="predicted"/>
<evidence type="ECO:0000313" key="3">
    <source>
        <dbReference type="Proteomes" id="UP000007267"/>
    </source>
</evidence>
<protein>
    <recommendedName>
        <fullName evidence="1">Paraneoplastic antigen Ma-like C-terminal domain-containing protein</fullName>
    </recommendedName>
</protein>
<dbReference type="AlphaFoldDB" id="K7FSR5"/>
<reference evidence="3" key="1">
    <citation type="submission" date="2011-10" db="EMBL/GenBank/DDBJ databases">
        <authorList>
            <consortium name="Soft-shell Turtle Genome Consortium"/>
        </authorList>
    </citation>
    <scope>NUCLEOTIDE SEQUENCE [LARGE SCALE GENOMIC DNA]</scope>
    <source>
        <strain evidence="3">Daiwa-1</strain>
    </source>
</reference>
<evidence type="ECO:0000259" key="1">
    <source>
        <dbReference type="Pfam" id="PF14893"/>
    </source>
</evidence>
<dbReference type="HOGENOM" id="CLU_014694_0_0_1"/>